<proteinExistence type="predicted"/>
<sequence length="153" mass="17284">MANNPRATMSPFQVPRQAADSGPDLFVPPTDLSGILVMITRDIPDEKKLTEWRRNSPELSCPTLGPRPGRWKQNRVEVFWVRVRYGVTSCHVGVTLAVKADLGNLNMLLADGALVKLWQAERPDSGWIEHFTFIIMYVCLEKGSVRRICSNYV</sequence>
<evidence type="ECO:0000313" key="3">
    <source>
        <dbReference type="RefSeq" id="XP_035826142.1"/>
    </source>
</evidence>
<reference evidence="3" key="1">
    <citation type="submission" date="2025-08" db="UniProtKB">
        <authorList>
            <consortium name="RefSeq"/>
        </authorList>
    </citation>
    <scope>IDENTIFICATION</scope>
</reference>
<gene>
    <name evidence="3" type="primary">LOC106012009</name>
</gene>
<name>A0ABM1VUQ0_APLCA</name>
<dbReference type="RefSeq" id="XP_035826142.1">
    <property type="nucleotide sequence ID" value="XM_035970249.1"/>
</dbReference>
<evidence type="ECO:0000313" key="2">
    <source>
        <dbReference type="Proteomes" id="UP000694888"/>
    </source>
</evidence>
<feature type="region of interest" description="Disordered" evidence="1">
    <location>
        <begin position="1"/>
        <end position="23"/>
    </location>
</feature>
<feature type="compositionally biased region" description="Polar residues" evidence="1">
    <location>
        <begin position="1"/>
        <end position="11"/>
    </location>
</feature>
<dbReference type="GeneID" id="106012009"/>
<organism evidence="2 3">
    <name type="scientific">Aplysia californica</name>
    <name type="common">California sea hare</name>
    <dbReference type="NCBI Taxonomy" id="6500"/>
    <lineage>
        <taxon>Eukaryota</taxon>
        <taxon>Metazoa</taxon>
        <taxon>Spiralia</taxon>
        <taxon>Lophotrochozoa</taxon>
        <taxon>Mollusca</taxon>
        <taxon>Gastropoda</taxon>
        <taxon>Heterobranchia</taxon>
        <taxon>Euthyneura</taxon>
        <taxon>Tectipleura</taxon>
        <taxon>Aplysiida</taxon>
        <taxon>Aplysioidea</taxon>
        <taxon>Aplysiidae</taxon>
        <taxon>Aplysia</taxon>
    </lineage>
</organism>
<protein>
    <submittedName>
        <fullName evidence="3">Uncharacterized protein LOC106012009</fullName>
    </submittedName>
</protein>
<evidence type="ECO:0000256" key="1">
    <source>
        <dbReference type="SAM" id="MobiDB-lite"/>
    </source>
</evidence>
<dbReference type="Proteomes" id="UP000694888">
    <property type="component" value="Unplaced"/>
</dbReference>
<keyword evidence="2" id="KW-1185">Reference proteome</keyword>
<accession>A0ABM1VUQ0</accession>